<dbReference type="Proteomes" id="UP000805193">
    <property type="component" value="Unassembled WGS sequence"/>
</dbReference>
<proteinExistence type="predicted"/>
<organism evidence="1 2">
    <name type="scientific">Ixodes persulcatus</name>
    <name type="common">Taiga tick</name>
    <dbReference type="NCBI Taxonomy" id="34615"/>
    <lineage>
        <taxon>Eukaryota</taxon>
        <taxon>Metazoa</taxon>
        <taxon>Ecdysozoa</taxon>
        <taxon>Arthropoda</taxon>
        <taxon>Chelicerata</taxon>
        <taxon>Arachnida</taxon>
        <taxon>Acari</taxon>
        <taxon>Parasitiformes</taxon>
        <taxon>Ixodida</taxon>
        <taxon>Ixodoidea</taxon>
        <taxon>Ixodidae</taxon>
        <taxon>Ixodinae</taxon>
        <taxon>Ixodes</taxon>
    </lineage>
</organism>
<gene>
    <name evidence="1" type="ORF">HPB47_011008</name>
</gene>
<accession>A0AC60NXI3</accession>
<protein>
    <submittedName>
        <fullName evidence="1">Uncharacterized protein</fullName>
    </submittedName>
</protein>
<dbReference type="EMBL" id="JABSTQ010011397">
    <property type="protein sequence ID" value="KAG0411870.1"/>
    <property type="molecule type" value="Genomic_DNA"/>
</dbReference>
<evidence type="ECO:0000313" key="2">
    <source>
        <dbReference type="Proteomes" id="UP000805193"/>
    </source>
</evidence>
<name>A0AC60NXI3_IXOPE</name>
<evidence type="ECO:0000313" key="1">
    <source>
        <dbReference type="EMBL" id="KAG0411870.1"/>
    </source>
</evidence>
<reference evidence="1 2" key="1">
    <citation type="journal article" date="2020" name="Cell">
        <title>Large-Scale Comparative Analyses of Tick Genomes Elucidate Their Genetic Diversity and Vector Capacities.</title>
        <authorList>
            <consortium name="Tick Genome and Microbiome Consortium (TIGMIC)"/>
            <person name="Jia N."/>
            <person name="Wang J."/>
            <person name="Shi W."/>
            <person name="Du L."/>
            <person name="Sun Y."/>
            <person name="Zhan W."/>
            <person name="Jiang J.F."/>
            <person name="Wang Q."/>
            <person name="Zhang B."/>
            <person name="Ji P."/>
            <person name="Bell-Sakyi L."/>
            <person name="Cui X.M."/>
            <person name="Yuan T.T."/>
            <person name="Jiang B.G."/>
            <person name="Yang W.F."/>
            <person name="Lam T.T."/>
            <person name="Chang Q.C."/>
            <person name="Ding S.J."/>
            <person name="Wang X.J."/>
            <person name="Zhu J.G."/>
            <person name="Ruan X.D."/>
            <person name="Zhao L."/>
            <person name="Wei J.T."/>
            <person name="Ye R.Z."/>
            <person name="Que T.C."/>
            <person name="Du C.H."/>
            <person name="Zhou Y.H."/>
            <person name="Cheng J.X."/>
            <person name="Dai P.F."/>
            <person name="Guo W.B."/>
            <person name="Han X.H."/>
            <person name="Huang E.J."/>
            <person name="Li L.F."/>
            <person name="Wei W."/>
            <person name="Gao Y.C."/>
            <person name="Liu J.Z."/>
            <person name="Shao H.Z."/>
            <person name="Wang X."/>
            <person name="Wang C.C."/>
            <person name="Yang T.C."/>
            <person name="Huo Q.B."/>
            <person name="Li W."/>
            <person name="Chen H.Y."/>
            <person name="Chen S.E."/>
            <person name="Zhou L.G."/>
            <person name="Ni X.B."/>
            <person name="Tian J.H."/>
            <person name="Sheng Y."/>
            <person name="Liu T."/>
            <person name="Pan Y.S."/>
            <person name="Xia L.Y."/>
            <person name="Li J."/>
            <person name="Zhao F."/>
            <person name="Cao W.C."/>
        </authorList>
    </citation>
    <scope>NUCLEOTIDE SEQUENCE [LARGE SCALE GENOMIC DNA]</scope>
    <source>
        <strain evidence="1">Iper-2018</strain>
    </source>
</reference>
<keyword evidence="2" id="KW-1185">Reference proteome</keyword>
<sequence length="95" mass="10033">MHLSLARFSAGQCRSLDPSGARLPRCIPPEGAAAACTLRTPPKPATETSFLAFTSRPAVRTDCAIVVGADGPAIRPDVEDDVLEDDVKDDVLDDL</sequence>
<comment type="caution">
    <text evidence="1">The sequence shown here is derived from an EMBL/GenBank/DDBJ whole genome shotgun (WGS) entry which is preliminary data.</text>
</comment>